<name>A0A5N6R4P9_9ROSI</name>
<organism evidence="2 3">
    <name type="scientific">Carpinus fangiana</name>
    <dbReference type="NCBI Taxonomy" id="176857"/>
    <lineage>
        <taxon>Eukaryota</taxon>
        <taxon>Viridiplantae</taxon>
        <taxon>Streptophyta</taxon>
        <taxon>Embryophyta</taxon>
        <taxon>Tracheophyta</taxon>
        <taxon>Spermatophyta</taxon>
        <taxon>Magnoliopsida</taxon>
        <taxon>eudicotyledons</taxon>
        <taxon>Gunneridae</taxon>
        <taxon>Pentapetalae</taxon>
        <taxon>rosids</taxon>
        <taxon>fabids</taxon>
        <taxon>Fagales</taxon>
        <taxon>Betulaceae</taxon>
        <taxon>Carpinus</taxon>
    </lineage>
</organism>
<evidence type="ECO:0000256" key="1">
    <source>
        <dbReference type="SAM" id="MobiDB-lite"/>
    </source>
</evidence>
<evidence type="ECO:0000313" key="2">
    <source>
        <dbReference type="EMBL" id="KAE8055413.1"/>
    </source>
</evidence>
<dbReference type="Proteomes" id="UP000327013">
    <property type="component" value="Chromosome 5"/>
</dbReference>
<accession>A0A5N6R4P9</accession>
<gene>
    <name evidence="2" type="ORF">FH972_012253</name>
</gene>
<protein>
    <submittedName>
        <fullName evidence="2">Uncharacterized protein</fullName>
    </submittedName>
</protein>
<dbReference type="AlphaFoldDB" id="A0A5N6R4P9"/>
<dbReference type="EMBL" id="CM017325">
    <property type="protein sequence ID" value="KAE8055413.1"/>
    <property type="molecule type" value="Genomic_DNA"/>
</dbReference>
<dbReference type="PANTHER" id="PTHR36723:SF1">
    <property type="entry name" value="F22C12.19"/>
    <property type="match status" value="1"/>
</dbReference>
<evidence type="ECO:0000313" key="3">
    <source>
        <dbReference type="Proteomes" id="UP000327013"/>
    </source>
</evidence>
<feature type="region of interest" description="Disordered" evidence="1">
    <location>
        <begin position="608"/>
        <end position="649"/>
    </location>
</feature>
<feature type="compositionally biased region" description="Low complexity" evidence="1">
    <location>
        <begin position="629"/>
        <end position="640"/>
    </location>
</feature>
<proteinExistence type="predicted"/>
<keyword evidence="3" id="KW-1185">Reference proteome</keyword>
<dbReference type="OrthoDB" id="755659at2759"/>
<dbReference type="PANTHER" id="PTHR36723">
    <property type="entry name" value="F22C12.19"/>
    <property type="match status" value="1"/>
</dbReference>
<sequence length="697" mass="76428">MDAVELPYPVGVAAPKLMGSEGFVRAGVTVKEVEARDPGGVSVIASPRIERCSALLSQKDVTTVVMSSESGSCNKIPDSELCRHANQLPSFRGEDVSVHLYGMEKNCLLQCPRPEDVRLQQVKRLVRIDAQLQRKTAKVSRSGNGCSKRPRLAAQMEDSMSLAGVDDKKDMADKLELNPTRCTSPENTQLMKQKNNLNKRGDKRGFKVPAKIKYDSSSMKAGSSNFSSAAGGNNFFGAYGLKLDPHDITKFAGDPPLNDLLDGTYKCSSLVKDKGKKAENINGDFLNSVRKAFSVLQLSRPVQSQNFADIENFSDKKISTCVSNSISCDKGVSCTTDLSSCHKIQDSCSKPDTPANPLDLPLHQPKDILKRLMLAEPKDLDSLLLDAAKSSVSSRNTSDLRPVKQMSRKVSLTPFPWSHTYSGHSRTNSDAIKLPATRSICQGKWVRIGNVSSSSRIATDFLANLESLTYDQSLVPSGLRSENKIFPSIPVSFPRYERDILSSATCSKASHLFIDSGGGVNYQAEQCLSVSDAAEILCDIAAHYFKQNPDGIIRWPKKPSQKVMKARKLKSNEKLEETFAASNSVLPSNTVVRSVDQLMPSKKPKLSMIEGSKDLDHPNGLRRGPINWSTPRSSRSSPSKSIKDSIAETRHSTASIFKQSCMMPPPARVVLDKACNSQQKVRKLLPMDWNRGRDGLD</sequence>
<reference evidence="2 3" key="1">
    <citation type="submission" date="2019-06" db="EMBL/GenBank/DDBJ databases">
        <title>A chromosomal-level reference genome of Carpinus fangiana (Coryloideae, Betulaceae).</title>
        <authorList>
            <person name="Yang X."/>
            <person name="Wang Z."/>
            <person name="Zhang L."/>
            <person name="Hao G."/>
            <person name="Liu J."/>
            <person name="Yang Y."/>
        </authorList>
    </citation>
    <scope>NUCLEOTIDE SEQUENCE [LARGE SCALE GENOMIC DNA]</scope>
    <source>
        <strain evidence="2">Cfa_2016G</strain>
        <tissue evidence="2">Leaf</tissue>
    </source>
</reference>